<dbReference type="RefSeq" id="WP_349145074.1">
    <property type="nucleotide sequence ID" value="NZ_JBBMFC010000035.1"/>
</dbReference>
<gene>
    <name evidence="5" type="ORF">WMO62_14240</name>
</gene>
<evidence type="ECO:0000313" key="5">
    <source>
        <dbReference type="EMBL" id="MEQ2579970.1"/>
    </source>
</evidence>
<keyword evidence="3" id="KW-0406">Ion transport</keyword>
<dbReference type="Proteomes" id="UP001470288">
    <property type="component" value="Unassembled WGS sequence"/>
</dbReference>
<evidence type="ECO:0000313" key="6">
    <source>
        <dbReference type="Proteomes" id="UP001470288"/>
    </source>
</evidence>
<dbReference type="Gene3D" id="3.30.2320.30">
    <property type="entry name" value="ATP synthase, E subunit, C-terminal"/>
    <property type="match status" value="1"/>
</dbReference>
<keyword evidence="2" id="KW-0813">Transport</keyword>
<sequence>MTGLDKITSQIQEEAEASAKERVEAAQKEAEQILADAKAACEAMEKEASDKAAALKTVQDGRIHSAAEQKRKTALLKAKQEIIAEIIGSAYQTLKEEDTASYFLTMEKLVKTYALADKGEIYFSAADLGRMPADFEKKIEAAAQENGGSLTLKKEPKEIPDGFILVYGGVEENCTLKALFDAKKDQLQDRVNEMLFL</sequence>
<evidence type="ECO:0000256" key="2">
    <source>
        <dbReference type="ARBA" id="ARBA00022448"/>
    </source>
</evidence>
<dbReference type="InterPro" id="IPR038495">
    <property type="entry name" value="ATPase_E_C"/>
</dbReference>
<evidence type="ECO:0000256" key="3">
    <source>
        <dbReference type="ARBA" id="ARBA00023065"/>
    </source>
</evidence>
<comment type="caution">
    <text evidence="5">The sequence shown here is derived from an EMBL/GenBank/DDBJ whole genome shotgun (WGS) entry which is preliminary data.</text>
</comment>
<dbReference type="EMBL" id="JBBMFC010000035">
    <property type="protein sequence ID" value="MEQ2579970.1"/>
    <property type="molecule type" value="Genomic_DNA"/>
</dbReference>
<evidence type="ECO:0000256" key="4">
    <source>
        <dbReference type="SAM" id="MobiDB-lite"/>
    </source>
</evidence>
<reference evidence="5 6" key="1">
    <citation type="submission" date="2024-03" db="EMBL/GenBank/DDBJ databases">
        <title>Human intestinal bacterial collection.</title>
        <authorList>
            <person name="Pauvert C."/>
            <person name="Hitch T.C.A."/>
            <person name="Clavel T."/>
        </authorList>
    </citation>
    <scope>NUCLEOTIDE SEQUENCE [LARGE SCALE GENOMIC DNA]</scope>
    <source>
        <strain evidence="5 6">CLA-AA-H78B</strain>
    </source>
</reference>
<dbReference type="SUPFAM" id="SSF160527">
    <property type="entry name" value="V-type ATPase subunit E-like"/>
    <property type="match status" value="1"/>
</dbReference>
<dbReference type="Pfam" id="PF01991">
    <property type="entry name" value="vATP-synt_E"/>
    <property type="match status" value="1"/>
</dbReference>
<feature type="region of interest" description="Disordered" evidence="4">
    <location>
        <begin position="1"/>
        <end position="23"/>
    </location>
</feature>
<protein>
    <submittedName>
        <fullName evidence="5">V-type ATP synthase subunit E</fullName>
    </submittedName>
</protein>
<organism evidence="5 6">
    <name type="scientific">Hominiventricola aquisgranensis</name>
    <dbReference type="NCBI Taxonomy" id="3133164"/>
    <lineage>
        <taxon>Bacteria</taxon>
        <taxon>Bacillati</taxon>
        <taxon>Bacillota</taxon>
        <taxon>Clostridia</taxon>
        <taxon>Lachnospirales</taxon>
        <taxon>Lachnospiraceae</taxon>
        <taxon>Hominiventricola</taxon>
    </lineage>
</organism>
<name>A0ABV1I6G0_9FIRM</name>
<proteinExistence type="inferred from homology"/>
<accession>A0ABV1I6G0</accession>
<evidence type="ECO:0000256" key="1">
    <source>
        <dbReference type="ARBA" id="ARBA00005901"/>
    </source>
</evidence>
<dbReference type="InterPro" id="IPR002842">
    <property type="entry name" value="ATPase_V1_Esu"/>
</dbReference>
<keyword evidence="6" id="KW-1185">Reference proteome</keyword>
<comment type="similarity">
    <text evidence="1">Belongs to the V-ATPase E subunit family.</text>
</comment>